<evidence type="ECO:0008006" key="4">
    <source>
        <dbReference type="Google" id="ProtNLM"/>
    </source>
</evidence>
<feature type="region of interest" description="Disordered" evidence="1">
    <location>
        <begin position="301"/>
        <end position="335"/>
    </location>
</feature>
<reference evidence="3" key="1">
    <citation type="journal article" date="2017" name="Nat. Ecol. Evol.">
        <title>Genome expansion and lineage-specific genetic innovations in the forest pathogenic fungi Armillaria.</title>
        <authorList>
            <person name="Sipos G."/>
            <person name="Prasanna A.N."/>
            <person name="Walter M.C."/>
            <person name="O'Connor E."/>
            <person name="Balint B."/>
            <person name="Krizsan K."/>
            <person name="Kiss B."/>
            <person name="Hess J."/>
            <person name="Varga T."/>
            <person name="Slot J."/>
            <person name="Riley R."/>
            <person name="Boka B."/>
            <person name="Rigling D."/>
            <person name="Barry K."/>
            <person name="Lee J."/>
            <person name="Mihaltcheva S."/>
            <person name="LaButti K."/>
            <person name="Lipzen A."/>
            <person name="Waldron R."/>
            <person name="Moloney N.M."/>
            <person name="Sperisen C."/>
            <person name="Kredics L."/>
            <person name="Vagvoelgyi C."/>
            <person name="Patrignani A."/>
            <person name="Fitzpatrick D."/>
            <person name="Nagy I."/>
            <person name="Doyle S."/>
            <person name="Anderson J.B."/>
            <person name="Grigoriev I.V."/>
            <person name="Gueldener U."/>
            <person name="Muensterkoetter M."/>
            <person name="Nagy L.G."/>
        </authorList>
    </citation>
    <scope>NUCLEOTIDE SEQUENCE [LARGE SCALE GENOMIC DNA]</scope>
    <source>
        <strain evidence="3">C18/9</strain>
    </source>
</reference>
<evidence type="ECO:0000256" key="1">
    <source>
        <dbReference type="SAM" id="MobiDB-lite"/>
    </source>
</evidence>
<dbReference type="PANTHER" id="PTHR34065">
    <property type="entry name" value="CELL DIVISION CONTROL PROTEIN 14"/>
    <property type="match status" value="1"/>
</dbReference>
<dbReference type="Pfam" id="PF08045">
    <property type="entry name" value="CDC14"/>
    <property type="match status" value="1"/>
</dbReference>
<feature type="compositionally biased region" description="Polar residues" evidence="1">
    <location>
        <begin position="306"/>
        <end position="335"/>
    </location>
</feature>
<dbReference type="EMBL" id="FUEG01000003">
    <property type="protein sequence ID" value="SJL02462.1"/>
    <property type="molecule type" value="Genomic_DNA"/>
</dbReference>
<accession>A0A284R186</accession>
<proteinExistence type="predicted"/>
<dbReference type="Proteomes" id="UP000219338">
    <property type="component" value="Unassembled WGS sequence"/>
</dbReference>
<dbReference type="OMA" id="REVDYEP"/>
<evidence type="ECO:0000313" key="2">
    <source>
        <dbReference type="EMBL" id="SJL02462.1"/>
    </source>
</evidence>
<evidence type="ECO:0000313" key="3">
    <source>
        <dbReference type="Proteomes" id="UP000219338"/>
    </source>
</evidence>
<protein>
    <recommendedName>
        <fullName evidence="4">Cell division control protein 14</fullName>
    </recommendedName>
</protein>
<dbReference type="InterPro" id="IPR012535">
    <property type="entry name" value="Cell_div_Cdc14"/>
</dbReference>
<keyword evidence="3" id="KW-1185">Reference proteome</keyword>
<sequence length="387" mass="40782">MTRTDSDSVQISQLLDQLSLSLSLIQGIVMLHPSSKTYLGRKYPVEILIDLLLTSRHAPCPSDPNTSGSLLKTRESQAPLSSIVMDALLCILVDSSAALRSFEECNGVQAIVKILKRAGTPREVRMKCLEFLYFYLLDESPSAETDALKHPTLVPLITTAPATPVASTSLRPKKPYINVTPTRPISRYGSSTYSFSSGSGSAVSTSPSGFTAGSGSTTLSASSSTFSSGQTSRSTSASSAKSFSSTSSVASASTAASSVQSSPTKTTADPLPISKPLANAPSPVFRPKCLHMLQRDLDFVPESPHRSTASSVANTSLLRPQPGKSASQSSTRSRLGSTFVLDTSPKTMGVEGKVRTTEEKKEILGTMLGNVDALVEGVRKAGVWGLG</sequence>
<dbReference type="STRING" id="47428.A0A284R186"/>
<dbReference type="AlphaFoldDB" id="A0A284R186"/>
<feature type="compositionally biased region" description="Low complexity" evidence="1">
    <location>
        <begin position="221"/>
        <end position="264"/>
    </location>
</feature>
<gene>
    <name evidence="2" type="ORF">ARMOST_05790</name>
</gene>
<name>A0A284R186_ARMOS</name>
<dbReference type="OrthoDB" id="5357220at2759"/>
<organism evidence="2 3">
    <name type="scientific">Armillaria ostoyae</name>
    <name type="common">Armillaria root rot fungus</name>
    <dbReference type="NCBI Taxonomy" id="47428"/>
    <lineage>
        <taxon>Eukaryota</taxon>
        <taxon>Fungi</taxon>
        <taxon>Dikarya</taxon>
        <taxon>Basidiomycota</taxon>
        <taxon>Agaricomycotina</taxon>
        <taxon>Agaricomycetes</taxon>
        <taxon>Agaricomycetidae</taxon>
        <taxon>Agaricales</taxon>
        <taxon>Marasmiineae</taxon>
        <taxon>Physalacriaceae</taxon>
        <taxon>Armillaria</taxon>
    </lineage>
</organism>
<feature type="region of interest" description="Disordered" evidence="1">
    <location>
        <begin position="221"/>
        <end position="280"/>
    </location>
</feature>
<dbReference type="PANTHER" id="PTHR34065:SF1">
    <property type="entry name" value="CELL DIVISION CONTROL PROTEIN 14"/>
    <property type="match status" value="1"/>
</dbReference>